<accession>A0A9N9D275</accession>
<dbReference type="OrthoDB" id="10560537at2759"/>
<evidence type="ECO:0000313" key="2">
    <source>
        <dbReference type="Proteomes" id="UP000789570"/>
    </source>
</evidence>
<comment type="caution">
    <text evidence="1">The sequence shown here is derived from an EMBL/GenBank/DDBJ whole genome shotgun (WGS) entry which is preliminary data.</text>
</comment>
<proteinExistence type="predicted"/>
<gene>
    <name evidence="1" type="ORF">FCALED_LOCUS9629</name>
</gene>
<keyword evidence="2" id="KW-1185">Reference proteome</keyword>
<reference evidence="1" key="1">
    <citation type="submission" date="2021-06" db="EMBL/GenBank/DDBJ databases">
        <authorList>
            <person name="Kallberg Y."/>
            <person name="Tangrot J."/>
            <person name="Rosling A."/>
        </authorList>
    </citation>
    <scope>NUCLEOTIDE SEQUENCE</scope>
    <source>
        <strain evidence="1">UK204</strain>
    </source>
</reference>
<name>A0A9N9D275_9GLOM</name>
<dbReference type="Proteomes" id="UP000789570">
    <property type="component" value="Unassembled WGS sequence"/>
</dbReference>
<dbReference type="EMBL" id="CAJVPQ010003255">
    <property type="protein sequence ID" value="CAG8622520.1"/>
    <property type="molecule type" value="Genomic_DNA"/>
</dbReference>
<protein>
    <submittedName>
        <fullName evidence="1">16681_t:CDS:1</fullName>
    </submittedName>
</protein>
<organism evidence="1 2">
    <name type="scientific">Funneliformis caledonium</name>
    <dbReference type="NCBI Taxonomy" id="1117310"/>
    <lineage>
        <taxon>Eukaryota</taxon>
        <taxon>Fungi</taxon>
        <taxon>Fungi incertae sedis</taxon>
        <taxon>Mucoromycota</taxon>
        <taxon>Glomeromycotina</taxon>
        <taxon>Glomeromycetes</taxon>
        <taxon>Glomerales</taxon>
        <taxon>Glomeraceae</taxon>
        <taxon>Funneliformis</taxon>
    </lineage>
</organism>
<evidence type="ECO:0000313" key="1">
    <source>
        <dbReference type="EMBL" id="CAG8622520.1"/>
    </source>
</evidence>
<sequence length="205" mass="23320">MSLGKGTCIIIQSGRCGHKSEKFLDGICRMKVLKCDLGGRYTQKLSRPTLDKMRIKGSKKQGAFTQNIMEQIEYYVIHGRCNALIIKNLLQLKGISLGDAASLLLKLLDLQSNDLTWFVKPLLDEISNCLIGVFWISPEQLSITEASTSDDNLFKPIFDREDSAETFTEVDKNREMDLQSLMAIVNINDIIKIWKISRYNHPKTY</sequence>
<dbReference type="AlphaFoldDB" id="A0A9N9D275"/>